<dbReference type="EMBL" id="VSED01000002">
    <property type="protein sequence ID" value="TYA39930.1"/>
    <property type="molecule type" value="Genomic_DNA"/>
</dbReference>
<reference evidence="2 4" key="1">
    <citation type="submission" date="2017-10" db="EMBL/GenBank/DDBJ databases">
        <title>Draft genome sequences of Aggregatibacter actinomycetemcomitans strains 310a and 310b.</title>
        <authorList>
            <person name="May A.C."/>
            <person name="Ohta H."/>
            <person name="Maeda H."/>
            <person name="Kokeguchi S."/>
            <person name="Cugini C."/>
        </authorList>
    </citation>
    <scope>NUCLEOTIDE SEQUENCE [LARGE SCALE GENOMIC DNA]</scope>
    <source>
        <strain evidence="2 4">310b</strain>
    </source>
</reference>
<proteinExistence type="predicted"/>
<dbReference type="Proteomes" id="UP000226080">
    <property type="component" value="Unassembled WGS sequence"/>
</dbReference>
<dbReference type="EMBL" id="PCGW01000001">
    <property type="protein sequence ID" value="PHO21602.1"/>
    <property type="molecule type" value="Genomic_DNA"/>
</dbReference>
<evidence type="ECO:0008006" key="6">
    <source>
        <dbReference type="Google" id="ProtNLM"/>
    </source>
</evidence>
<organism evidence="3 5">
    <name type="scientific">Aggregatibacter actinomycetemcomitans</name>
    <name type="common">Actinobacillus actinomycetemcomitans</name>
    <name type="synonym">Haemophilus actinomycetemcomitans</name>
    <dbReference type="NCBI Taxonomy" id="714"/>
    <lineage>
        <taxon>Bacteria</taxon>
        <taxon>Pseudomonadati</taxon>
        <taxon>Pseudomonadota</taxon>
        <taxon>Gammaproteobacteria</taxon>
        <taxon>Pasteurellales</taxon>
        <taxon>Pasteurellaceae</taxon>
        <taxon>Aggregatibacter</taxon>
    </lineage>
</organism>
<feature type="chain" id="PRO_5044492086" description="Secreted protein" evidence="1">
    <location>
        <begin position="20"/>
        <end position="59"/>
    </location>
</feature>
<dbReference type="AlphaFoldDB" id="A0AB74N7J0"/>
<evidence type="ECO:0000313" key="2">
    <source>
        <dbReference type="EMBL" id="PHO21602.1"/>
    </source>
</evidence>
<feature type="signal peptide" evidence="1">
    <location>
        <begin position="1"/>
        <end position="19"/>
    </location>
</feature>
<evidence type="ECO:0000256" key="1">
    <source>
        <dbReference type="SAM" id="SignalP"/>
    </source>
</evidence>
<reference evidence="3 5" key="2">
    <citation type="submission" date="2019-08" db="EMBL/GenBank/DDBJ databases">
        <title>Whole genome sequencing of Aggregatibacter actinomycetemcomitans cultured from blood stream infections in Denmark reveals a novel phylogenetic lineage expressing serotype a membrane O polysaccharide.</title>
        <authorList>
            <person name="Nedergaard S."/>
            <person name="Kobel C.M."/>
            <person name="Nielsen M.B."/>
            <person name="Moeller R.T."/>
            <person name="Jensen A.B."/>
            <person name="Noerskov-Lauritsen N."/>
        </authorList>
    </citation>
    <scope>NUCLEOTIDE SEQUENCE [LARGE SCALE GENOMIC DNA]</scope>
    <source>
        <strain evidence="3 5">PN_563</strain>
    </source>
</reference>
<gene>
    <name evidence="2" type="ORF">CQR80_00445</name>
    <name evidence="3" type="ORF">FXB79_01260</name>
</gene>
<sequence length="59" mass="6464">MFWRAISCSLAKRSASFCAASCSLVKRCWVEFFSLTAASASATLRSSSAFWRAISCSRT</sequence>
<evidence type="ECO:0000313" key="3">
    <source>
        <dbReference type="EMBL" id="TYA39930.1"/>
    </source>
</evidence>
<evidence type="ECO:0000313" key="5">
    <source>
        <dbReference type="Proteomes" id="UP000323012"/>
    </source>
</evidence>
<protein>
    <recommendedName>
        <fullName evidence="6">Secreted protein</fullName>
    </recommendedName>
</protein>
<accession>A0AB74N7J0</accession>
<keyword evidence="4" id="KW-1185">Reference proteome</keyword>
<name>A0AB74N7J0_AGGAC</name>
<dbReference type="Proteomes" id="UP000323012">
    <property type="component" value="Unassembled WGS sequence"/>
</dbReference>
<keyword evidence="1" id="KW-0732">Signal</keyword>
<comment type="caution">
    <text evidence="3">The sequence shown here is derived from an EMBL/GenBank/DDBJ whole genome shotgun (WGS) entry which is preliminary data.</text>
</comment>
<evidence type="ECO:0000313" key="4">
    <source>
        <dbReference type="Proteomes" id="UP000226080"/>
    </source>
</evidence>